<name>A0ABM0MHC2_SACKO</name>
<dbReference type="Proteomes" id="UP000694865">
    <property type="component" value="Unplaced"/>
</dbReference>
<accession>A0ABM0MHC2</accession>
<feature type="domain" description="LicD/FKTN/FKRP nucleotidyltransferase" evidence="1">
    <location>
        <begin position="45"/>
        <end position="75"/>
    </location>
</feature>
<dbReference type="GeneID" id="102807488"/>
<evidence type="ECO:0000313" key="2">
    <source>
        <dbReference type="Proteomes" id="UP000694865"/>
    </source>
</evidence>
<dbReference type="InterPro" id="IPR052613">
    <property type="entry name" value="LicD_transferase"/>
</dbReference>
<gene>
    <name evidence="3" type="primary">LOC102807488</name>
</gene>
<organism evidence="2 3">
    <name type="scientific">Saccoglossus kowalevskii</name>
    <name type="common">Acorn worm</name>
    <dbReference type="NCBI Taxonomy" id="10224"/>
    <lineage>
        <taxon>Eukaryota</taxon>
        <taxon>Metazoa</taxon>
        <taxon>Hemichordata</taxon>
        <taxon>Enteropneusta</taxon>
        <taxon>Harrimaniidae</taxon>
        <taxon>Saccoglossus</taxon>
    </lineage>
</organism>
<dbReference type="InterPro" id="IPR007074">
    <property type="entry name" value="LicD/FKTN/FKRP_NTP_transf"/>
</dbReference>
<reference evidence="3" key="1">
    <citation type="submission" date="2025-08" db="UniProtKB">
        <authorList>
            <consortium name="RefSeq"/>
        </authorList>
    </citation>
    <scope>IDENTIFICATION</scope>
    <source>
        <tissue evidence="3">Testes</tissue>
    </source>
</reference>
<proteinExistence type="predicted"/>
<protein>
    <submittedName>
        <fullName evidence="3">Fukutin-related protein-like</fullName>
    </submittedName>
</protein>
<evidence type="ECO:0000259" key="1">
    <source>
        <dbReference type="Pfam" id="PF04991"/>
    </source>
</evidence>
<evidence type="ECO:0000313" key="3">
    <source>
        <dbReference type="RefSeq" id="XP_006819413.1"/>
    </source>
</evidence>
<dbReference type="PANTHER" id="PTHR13627">
    <property type="entry name" value="FUKUTIN RELATED PROTEIN"/>
    <property type="match status" value="1"/>
</dbReference>
<dbReference type="RefSeq" id="XP_006819413.1">
    <property type="nucleotide sequence ID" value="XM_006819350.1"/>
</dbReference>
<dbReference type="PANTHER" id="PTHR13627:SF35">
    <property type="entry name" value="LICD FAMILY PROTEIN"/>
    <property type="match status" value="1"/>
</dbReference>
<sequence length="211" mass="25046">MAALIHFVFFPSINESYNDPCYLTTEQLDDLRYVIRNVLEIYEDMNVTYWLDFGTLLGAVRNGDIIRYDHDADISRIVPEGPKYSYGKFIRKLKEREISANATVANYKGMIVELHTWDLHEEEFDGKIQIVVKKWLSTWLKNMNSRLDDWHNMKLVFPLSWLLPTKRMQFVGVNAKIPHNTNAILLNRYALTYRLNVSFPYKWKCWIPYLN</sequence>
<keyword evidence="2" id="KW-1185">Reference proteome</keyword>
<dbReference type="Pfam" id="PF04991">
    <property type="entry name" value="LicD"/>
    <property type="match status" value="1"/>
</dbReference>